<organism evidence="4 5">
    <name type="scientific">Roseofilum acuticapitatum BLCC-M154</name>
    <dbReference type="NCBI Taxonomy" id="3022444"/>
    <lineage>
        <taxon>Bacteria</taxon>
        <taxon>Bacillati</taxon>
        <taxon>Cyanobacteriota</taxon>
        <taxon>Cyanophyceae</taxon>
        <taxon>Desertifilales</taxon>
        <taxon>Desertifilaceae</taxon>
        <taxon>Roseofilum</taxon>
        <taxon>Roseofilum acuticapitatum</taxon>
    </lineage>
</organism>
<proteinExistence type="inferred from homology"/>
<dbReference type="Pfam" id="PF04321">
    <property type="entry name" value="RmlD_sub_bind"/>
    <property type="match status" value="1"/>
</dbReference>
<keyword evidence="2 4" id="KW-0560">Oxidoreductase</keyword>
<comment type="function">
    <text evidence="2">Catalyzes the reduction of dTDP-6-deoxy-L-lyxo-4-hexulose to yield dTDP-L-rhamnose.</text>
</comment>
<protein>
    <recommendedName>
        <fullName evidence="2">dTDP-4-dehydrorhamnose reductase</fullName>
        <ecNumber evidence="2">1.1.1.133</ecNumber>
    </recommendedName>
</protein>
<keyword evidence="5" id="KW-1185">Reference proteome</keyword>
<name>A0ABT7APY0_9CYAN</name>
<gene>
    <name evidence="4" type="primary">rfbD</name>
    <name evidence="4" type="ORF">PMG71_05910</name>
</gene>
<dbReference type="NCBIfam" id="TIGR01214">
    <property type="entry name" value="rmlD"/>
    <property type="match status" value="1"/>
</dbReference>
<dbReference type="RefSeq" id="WP_283752719.1">
    <property type="nucleotide sequence ID" value="NZ_JAQOSP010000041.1"/>
</dbReference>
<evidence type="ECO:0000259" key="3">
    <source>
        <dbReference type="Pfam" id="PF04321"/>
    </source>
</evidence>
<reference evidence="4 5" key="1">
    <citation type="submission" date="2023-01" db="EMBL/GenBank/DDBJ databases">
        <title>Novel diversity within Roseofilum (Cyanobacteria; Desertifilaceae) from marine benthic mats with descriptions of four novel species.</title>
        <authorList>
            <person name="Wang Y."/>
            <person name="Berthold D.E."/>
            <person name="Hu J."/>
            <person name="Lefler F.W."/>
            <person name="Laughinghouse H.D. IV."/>
        </authorList>
    </citation>
    <scope>NUCLEOTIDE SEQUENCE [LARGE SCALE GENOMIC DNA]</scope>
    <source>
        <strain evidence="4 5">BLCC-M154</strain>
    </source>
</reference>
<evidence type="ECO:0000313" key="5">
    <source>
        <dbReference type="Proteomes" id="UP001235303"/>
    </source>
</evidence>
<accession>A0ABT7APY0</accession>
<comment type="similarity">
    <text evidence="1 2">Belongs to the dTDP-4-dehydrorhamnose reductase family.</text>
</comment>
<dbReference type="Gene3D" id="3.40.50.720">
    <property type="entry name" value="NAD(P)-binding Rossmann-like Domain"/>
    <property type="match status" value="1"/>
</dbReference>
<dbReference type="PANTHER" id="PTHR10491">
    <property type="entry name" value="DTDP-4-DEHYDRORHAMNOSE REDUCTASE"/>
    <property type="match status" value="1"/>
</dbReference>
<evidence type="ECO:0000256" key="1">
    <source>
        <dbReference type="ARBA" id="ARBA00010944"/>
    </source>
</evidence>
<sequence length="295" mass="32391">MTRILVTGAQGQLGQELVTLLKPLGEVTGIDRQELDLTEFDKVAAFWQDLQPDIVVHGAAYTAVDKAEEDADLAMQVNGEAPGQLARLAAASGAKLIHISTDYVFDGGKNQPYLETDKTNPLSSYGRSKLRGEELVQESGAMFAILRTAWVYGNGITGNFVKTMFRLGQEREELRVVYDQVGSPTWTVDLAGAIAQLIPKLNAETVGIYHYTNAGVTSWYDFAIAIFEEASKLGIPLKIKRVLPITTDQYPTPAKRPAYSVLSGQKLADLLGNPAPHWRESLQKMLAEYAENLVY</sequence>
<evidence type="ECO:0000313" key="4">
    <source>
        <dbReference type="EMBL" id="MDJ1168955.1"/>
    </source>
</evidence>
<dbReference type="Gene3D" id="3.90.25.10">
    <property type="entry name" value="UDP-galactose 4-epimerase, domain 1"/>
    <property type="match status" value="1"/>
</dbReference>
<dbReference type="CDD" id="cd05254">
    <property type="entry name" value="dTDP_HR_like_SDR_e"/>
    <property type="match status" value="1"/>
</dbReference>
<dbReference type="InterPro" id="IPR005913">
    <property type="entry name" value="dTDP_dehydrorham_reduct"/>
</dbReference>
<comment type="caution">
    <text evidence="4">The sequence shown here is derived from an EMBL/GenBank/DDBJ whole genome shotgun (WGS) entry which is preliminary data.</text>
</comment>
<comment type="pathway">
    <text evidence="2">Carbohydrate biosynthesis; dTDP-L-rhamnose biosynthesis.</text>
</comment>
<dbReference type="GO" id="GO:0008831">
    <property type="term" value="F:dTDP-4-dehydrorhamnose reductase activity"/>
    <property type="evidence" value="ECO:0007669"/>
    <property type="project" value="UniProtKB-EC"/>
</dbReference>
<feature type="domain" description="RmlD-like substrate binding" evidence="3">
    <location>
        <begin position="3"/>
        <end position="289"/>
    </location>
</feature>
<evidence type="ECO:0000256" key="2">
    <source>
        <dbReference type="RuleBase" id="RU364082"/>
    </source>
</evidence>
<keyword evidence="2" id="KW-0521">NADP</keyword>
<dbReference type="EMBL" id="JAQOSP010000041">
    <property type="protein sequence ID" value="MDJ1168955.1"/>
    <property type="molecule type" value="Genomic_DNA"/>
</dbReference>
<dbReference type="Proteomes" id="UP001235303">
    <property type="component" value="Unassembled WGS sequence"/>
</dbReference>
<dbReference type="InterPro" id="IPR029903">
    <property type="entry name" value="RmlD-like-bd"/>
</dbReference>
<dbReference type="SUPFAM" id="SSF51735">
    <property type="entry name" value="NAD(P)-binding Rossmann-fold domains"/>
    <property type="match status" value="1"/>
</dbReference>
<dbReference type="EC" id="1.1.1.133" evidence="2"/>
<dbReference type="InterPro" id="IPR036291">
    <property type="entry name" value="NAD(P)-bd_dom_sf"/>
</dbReference>
<dbReference type="PANTHER" id="PTHR10491:SF4">
    <property type="entry name" value="METHIONINE ADENOSYLTRANSFERASE 2 SUBUNIT BETA"/>
    <property type="match status" value="1"/>
</dbReference>